<name>A0ABP3JI40_9ACTN</name>
<protein>
    <submittedName>
        <fullName evidence="1">Uncharacterized protein</fullName>
    </submittedName>
</protein>
<dbReference type="Proteomes" id="UP001500909">
    <property type="component" value="Unassembled WGS sequence"/>
</dbReference>
<proteinExistence type="predicted"/>
<accession>A0ABP3JI40</accession>
<dbReference type="EMBL" id="BAAABY010000011">
    <property type="protein sequence ID" value="GAA0454241.1"/>
    <property type="molecule type" value="Genomic_DNA"/>
</dbReference>
<organism evidence="1 2">
    <name type="scientific">Streptomyces olivaceiscleroticus</name>
    <dbReference type="NCBI Taxonomy" id="68245"/>
    <lineage>
        <taxon>Bacteria</taxon>
        <taxon>Bacillati</taxon>
        <taxon>Actinomycetota</taxon>
        <taxon>Actinomycetes</taxon>
        <taxon>Kitasatosporales</taxon>
        <taxon>Streptomycetaceae</taxon>
        <taxon>Streptomyces</taxon>
    </lineage>
</organism>
<keyword evidence="2" id="KW-1185">Reference proteome</keyword>
<gene>
    <name evidence="1" type="ORF">GCM10010361_17880</name>
</gene>
<evidence type="ECO:0000313" key="2">
    <source>
        <dbReference type="Proteomes" id="UP001500909"/>
    </source>
</evidence>
<evidence type="ECO:0000313" key="1">
    <source>
        <dbReference type="EMBL" id="GAA0454241.1"/>
    </source>
</evidence>
<comment type="caution">
    <text evidence="1">The sequence shown here is derived from an EMBL/GenBank/DDBJ whole genome shotgun (WGS) entry which is preliminary data.</text>
</comment>
<sequence>MPHCDYKDLLRHVRDDGARTPRRHEVHRRARPASEQPDVEFIFFLDGSALWRDQSRVLQYDVVKALAQMVKESIGTPDERPYRCRACGMG</sequence>
<reference evidence="2" key="1">
    <citation type="journal article" date="2019" name="Int. J. Syst. Evol. Microbiol.">
        <title>The Global Catalogue of Microorganisms (GCM) 10K type strain sequencing project: providing services to taxonomists for standard genome sequencing and annotation.</title>
        <authorList>
            <consortium name="The Broad Institute Genomics Platform"/>
            <consortium name="The Broad Institute Genome Sequencing Center for Infectious Disease"/>
            <person name="Wu L."/>
            <person name="Ma J."/>
        </authorList>
    </citation>
    <scope>NUCLEOTIDE SEQUENCE [LARGE SCALE GENOMIC DNA]</scope>
    <source>
        <strain evidence="2">JCM 4805</strain>
    </source>
</reference>